<gene>
    <name evidence="1" type="ORF">CFBP7129_09930</name>
</gene>
<protein>
    <submittedName>
        <fullName evidence="1">Uncharacterized protein</fullName>
    </submittedName>
</protein>
<organism evidence="1 2">
    <name type="scientific">Agrobacterium tumefaciens</name>
    <dbReference type="NCBI Taxonomy" id="358"/>
    <lineage>
        <taxon>Bacteria</taxon>
        <taxon>Pseudomonadati</taxon>
        <taxon>Pseudomonadota</taxon>
        <taxon>Alphaproteobacteria</taxon>
        <taxon>Hyphomicrobiales</taxon>
        <taxon>Rhizobiaceae</taxon>
        <taxon>Rhizobium/Agrobacterium group</taxon>
        <taxon>Agrobacterium</taxon>
        <taxon>Agrobacterium tumefaciens complex</taxon>
    </lineage>
</organism>
<accession>A0A4D7YTF0</accession>
<reference evidence="1 2" key="1">
    <citation type="submission" date="2019-04" db="EMBL/GenBank/DDBJ databases">
        <title>Complete genome sequence of Agrobacterium tumefaciens CFBP7129.</title>
        <authorList>
            <person name="Haryono M."/>
            <person name="Lin Y.-C."/>
            <person name="Lai E.-M."/>
            <person name="Kuo C.-H."/>
        </authorList>
    </citation>
    <scope>NUCLEOTIDE SEQUENCE [LARGE SCALE GENOMIC DNA]</scope>
    <source>
        <strain evidence="1 2">CFBP7129</strain>
    </source>
</reference>
<evidence type="ECO:0000313" key="2">
    <source>
        <dbReference type="Proteomes" id="UP000298649"/>
    </source>
</evidence>
<name>A0A4D7YTF0_AGRTU</name>
<dbReference type="AlphaFoldDB" id="A0A4D7YTF0"/>
<dbReference type="Proteomes" id="UP000298649">
    <property type="component" value="Chromosome circular"/>
</dbReference>
<dbReference type="EMBL" id="CP039922">
    <property type="protein sequence ID" value="QCL94482.1"/>
    <property type="molecule type" value="Genomic_DNA"/>
</dbReference>
<sequence>MLSPFCITSHIFKQGMPKGGGLAIAISGAISGEPGCAVKQAAPIHFFEAKHPDFAPDSAFACRCFRPYL</sequence>
<proteinExistence type="predicted"/>
<evidence type="ECO:0000313" key="1">
    <source>
        <dbReference type="EMBL" id="QCL94482.1"/>
    </source>
</evidence>